<dbReference type="PANTHER" id="PTHR11063">
    <property type="entry name" value="GLUTAMATE SEMIALDEHYDE DEHYDROGENASE"/>
    <property type="match status" value="1"/>
</dbReference>
<proteinExistence type="inferred from homology"/>
<dbReference type="NCBIfam" id="NF001221">
    <property type="entry name" value="PRK00197.1"/>
    <property type="match status" value="1"/>
</dbReference>
<dbReference type="GO" id="GO:0055129">
    <property type="term" value="P:L-proline biosynthetic process"/>
    <property type="evidence" value="ECO:0007669"/>
    <property type="project" value="UniProtKB-UniRule"/>
</dbReference>
<dbReference type="STRING" id="453.Lfee_0644"/>
<dbReference type="Proteomes" id="UP000251942">
    <property type="component" value="Unassembled WGS sequence"/>
</dbReference>
<comment type="function">
    <text evidence="7">Catalyzes the NADPH-dependent reduction of L-glutamate 5-phosphate into L-glutamate 5-semialdehyde and phosphate. The product spontaneously undergoes cyclization to form 1-pyrroline-5-carboxylate.</text>
</comment>
<dbReference type="EMBL" id="LNYB01000018">
    <property type="protein sequence ID" value="KTD03028.1"/>
    <property type="molecule type" value="Genomic_DNA"/>
</dbReference>
<reference evidence="10 12" key="2">
    <citation type="submission" date="2018-06" db="EMBL/GenBank/DDBJ databases">
        <authorList>
            <consortium name="Pathogen Informatics"/>
            <person name="Doyle S."/>
        </authorList>
    </citation>
    <scope>NUCLEOTIDE SEQUENCE [LARGE SCALE GENOMIC DNA]</scope>
    <source>
        <strain evidence="10 12">NCTC12022</strain>
    </source>
</reference>
<dbReference type="EC" id="1.2.1.41" evidence="7"/>
<dbReference type="SUPFAM" id="SSF53720">
    <property type="entry name" value="ALDH-like"/>
    <property type="match status" value="1"/>
</dbReference>
<dbReference type="GO" id="GO:0004350">
    <property type="term" value="F:glutamate-5-semialdehyde dehydrogenase activity"/>
    <property type="evidence" value="ECO:0007669"/>
    <property type="project" value="UniProtKB-UniRule"/>
</dbReference>
<comment type="pathway">
    <text evidence="1 7">Amino-acid biosynthesis; L-proline biosynthesis; L-glutamate 5-semialdehyde from L-glutamate: step 2/2.</text>
</comment>
<dbReference type="InterPro" id="IPR016163">
    <property type="entry name" value="Ald_DH_C"/>
</dbReference>
<dbReference type="CDD" id="cd07079">
    <property type="entry name" value="ALDH_F18-19_ProA-GPR"/>
    <property type="match status" value="1"/>
</dbReference>
<dbReference type="PIRSF" id="PIRSF000151">
    <property type="entry name" value="GPR"/>
    <property type="match status" value="1"/>
</dbReference>
<comment type="catalytic activity">
    <reaction evidence="6 7">
        <text>L-glutamate 5-semialdehyde + phosphate + NADP(+) = L-glutamyl 5-phosphate + NADPH + H(+)</text>
        <dbReference type="Rhea" id="RHEA:19541"/>
        <dbReference type="ChEBI" id="CHEBI:15378"/>
        <dbReference type="ChEBI" id="CHEBI:43474"/>
        <dbReference type="ChEBI" id="CHEBI:57783"/>
        <dbReference type="ChEBI" id="CHEBI:58066"/>
        <dbReference type="ChEBI" id="CHEBI:58274"/>
        <dbReference type="ChEBI" id="CHEBI:58349"/>
        <dbReference type="EC" id="1.2.1.41"/>
    </reaction>
</comment>
<dbReference type="NCBIfam" id="TIGR00407">
    <property type="entry name" value="proA"/>
    <property type="match status" value="1"/>
</dbReference>
<evidence type="ECO:0000313" key="10">
    <source>
        <dbReference type="EMBL" id="SPX60767.1"/>
    </source>
</evidence>
<dbReference type="InterPro" id="IPR016161">
    <property type="entry name" value="Ald_DH/histidinol_DH"/>
</dbReference>
<keyword evidence="3 7" id="KW-0641">Proline biosynthesis</keyword>
<dbReference type="InterPro" id="IPR012134">
    <property type="entry name" value="Glu-5-SA_DH"/>
</dbReference>
<evidence type="ECO:0000256" key="6">
    <source>
        <dbReference type="ARBA" id="ARBA00049024"/>
    </source>
</evidence>
<dbReference type="EMBL" id="UASS01000011">
    <property type="protein sequence ID" value="SPX60767.1"/>
    <property type="molecule type" value="Genomic_DNA"/>
</dbReference>
<dbReference type="Pfam" id="PF00171">
    <property type="entry name" value="Aldedh"/>
    <property type="match status" value="2"/>
</dbReference>
<sequence>MKEKVMKALKAVKEASQSLISLSEAQRNEVLLDLAKTLGEETQQIIAENKKDLAAMDQNDPKYDRLLLSEERIHAIASDIALVASLKHPQARILDEKQLPNGLRIQKISVPLGVVAVIYESRPNVTIDVFALCFKTGNASVLKGGKEAYYSNQCLVSLINKTLSRHNINPDVVYLLPPEREAMNVLLTANEWVDVCIPRGGQALINYVREHARIPVIETGAGIVHTYFDASGDKEKGRLIINNAKTRRVSVCNALDTLIIHEKRLDDLSYLVELLAEKNVELFADELSYRRLEQSYPKTLLHQAGPDDFGHEYLSYKMSIKTVSSKEDAVKHIHDYTSGHSEAIITEDKSAANYFVNQVDAAAVYVNASTAFTDGGQFGMGAEIGISTQKLHARGPMALDALSSYKWVIFGDGHIRA</sequence>
<evidence type="ECO:0000256" key="3">
    <source>
        <dbReference type="ARBA" id="ARBA00022650"/>
    </source>
</evidence>
<comment type="similarity">
    <text evidence="7">Belongs to the gamma-glutamyl phosphate reductase family.</text>
</comment>
<keyword evidence="11" id="KW-1185">Reference proteome</keyword>
<gene>
    <name evidence="9" type="primary">proA_1</name>
    <name evidence="7 10" type="synonym">proA</name>
    <name evidence="9" type="ORF">Lfee_0644</name>
    <name evidence="10" type="ORF">NCTC12022_01500</name>
</gene>
<dbReference type="InterPro" id="IPR020593">
    <property type="entry name" value="G-glutamylP_reductase_CS"/>
</dbReference>
<accession>A0A0W0U4R4</accession>
<dbReference type="Gene3D" id="3.40.309.10">
    <property type="entry name" value="Aldehyde Dehydrogenase, Chain A, domain 2"/>
    <property type="match status" value="1"/>
</dbReference>
<dbReference type="PATRIC" id="fig|453.4.peg.695"/>
<keyword evidence="5 7" id="KW-0560">Oxidoreductase</keyword>
<evidence type="ECO:0000256" key="7">
    <source>
        <dbReference type="HAMAP-Rule" id="MF_00412"/>
    </source>
</evidence>
<dbReference type="InterPro" id="IPR000965">
    <property type="entry name" value="GPR_dom"/>
</dbReference>
<keyword evidence="4 7" id="KW-0521">NADP</keyword>
<keyword evidence="2 7" id="KW-0028">Amino-acid biosynthesis</keyword>
<dbReference type="AlphaFoldDB" id="A0A0W0U4R4"/>
<organism evidence="9 11">
    <name type="scientific">Legionella feeleii</name>
    <dbReference type="NCBI Taxonomy" id="453"/>
    <lineage>
        <taxon>Bacteria</taxon>
        <taxon>Pseudomonadati</taxon>
        <taxon>Pseudomonadota</taxon>
        <taxon>Gammaproteobacteria</taxon>
        <taxon>Legionellales</taxon>
        <taxon>Legionellaceae</taxon>
        <taxon>Legionella</taxon>
    </lineage>
</organism>
<dbReference type="InterPro" id="IPR015590">
    <property type="entry name" value="Aldehyde_DH_dom"/>
</dbReference>
<evidence type="ECO:0000256" key="1">
    <source>
        <dbReference type="ARBA" id="ARBA00004985"/>
    </source>
</evidence>
<feature type="domain" description="Aldehyde dehydrogenase" evidence="8">
    <location>
        <begin position="318"/>
        <end position="379"/>
    </location>
</feature>
<dbReference type="GO" id="GO:0005737">
    <property type="term" value="C:cytoplasm"/>
    <property type="evidence" value="ECO:0007669"/>
    <property type="project" value="UniProtKB-SubCell"/>
</dbReference>
<evidence type="ECO:0000313" key="12">
    <source>
        <dbReference type="Proteomes" id="UP000251942"/>
    </source>
</evidence>
<evidence type="ECO:0000256" key="5">
    <source>
        <dbReference type="ARBA" id="ARBA00023002"/>
    </source>
</evidence>
<dbReference type="HAMAP" id="MF_00412">
    <property type="entry name" value="ProA"/>
    <property type="match status" value="1"/>
</dbReference>
<protein>
    <recommendedName>
        <fullName evidence="7">Gamma-glutamyl phosphate reductase</fullName>
        <shortName evidence="7">GPR</shortName>
        <ecNumber evidence="7">1.2.1.41</ecNumber>
    </recommendedName>
    <alternativeName>
        <fullName evidence="7">Glutamate-5-semialdehyde dehydrogenase</fullName>
    </alternativeName>
    <alternativeName>
        <fullName evidence="7">Glutamyl-gamma-semialdehyde dehydrogenase</fullName>
        <shortName evidence="7">GSA dehydrogenase</shortName>
    </alternativeName>
</protein>
<reference evidence="9 11" key="1">
    <citation type="submission" date="2015-11" db="EMBL/GenBank/DDBJ databases">
        <title>Genomic analysis of 38 Legionella species identifies large and diverse effector repertoires.</title>
        <authorList>
            <person name="Burstein D."/>
            <person name="Amaro F."/>
            <person name="Zusman T."/>
            <person name="Lifshitz Z."/>
            <person name="Cohen O."/>
            <person name="Gilbert J.A."/>
            <person name="Pupko T."/>
            <person name="Shuman H.A."/>
            <person name="Segal G."/>
        </authorList>
    </citation>
    <scope>NUCLEOTIDE SEQUENCE [LARGE SCALE GENOMIC DNA]</scope>
    <source>
        <strain evidence="9 11">WO-44C</strain>
    </source>
</reference>
<evidence type="ECO:0000313" key="11">
    <source>
        <dbReference type="Proteomes" id="UP000054698"/>
    </source>
</evidence>
<dbReference type="Gene3D" id="3.40.605.10">
    <property type="entry name" value="Aldehyde Dehydrogenase, Chain A, domain 1"/>
    <property type="match status" value="1"/>
</dbReference>
<name>A0A0W0U4R4_9GAMM</name>
<evidence type="ECO:0000313" key="9">
    <source>
        <dbReference type="EMBL" id="KTD03028.1"/>
    </source>
</evidence>
<evidence type="ECO:0000259" key="8">
    <source>
        <dbReference type="Pfam" id="PF00171"/>
    </source>
</evidence>
<dbReference type="PROSITE" id="PS01223">
    <property type="entry name" value="PROA"/>
    <property type="match status" value="1"/>
</dbReference>
<dbReference type="GO" id="GO:0050661">
    <property type="term" value="F:NADP binding"/>
    <property type="evidence" value="ECO:0007669"/>
    <property type="project" value="InterPro"/>
</dbReference>
<keyword evidence="7" id="KW-0963">Cytoplasm</keyword>
<evidence type="ECO:0000256" key="4">
    <source>
        <dbReference type="ARBA" id="ARBA00022857"/>
    </source>
</evidence>
<dbReference type="Proteomes" id="UP000054698">
    <property type="component" value="Unassembled WGS sequence"/>
</dbReference>
<comment type="subcellular location">
    <subcellularLocation>
        <location evidence="7">Cytoplasm</location>
    </subcellularLocation>
</comment>
<dbReference type="InterPro" id="IPR016162">
    <property type="entry name" value="Ald_DH_N"/>
</dbReference>
<dbReference type="RefSeq" id="WP_058443855.1">
    <property type="nucleotide sequence ID" value="NZ_CAAAHT010000024.1"/>
</dbReference>
<dbReference type="PANTHER" id="PTHR11063:SF8">
    <property type="entry name" value="DELTA-1-PYRROLINE-5-CARBOXYLATE SYNTHASE"/>
    <property type="match status" value="1"/>
</dbReference>
<dbReference type="UniPathway" id="UPA00098">
    <property type="reaction ID" value="UER00360"/>
</dbReference>
<evidence type="ECO:0000256" key="2">
    <source>
        <dbReference type="ARBA" id="ARBA00022605"/>
    </source>
</evidence>
<feature type="domain" description="Aldehyde dehydrogenase" evidence="8">
    <location>
        <begin position="2"/>
        <end position="268"/>
    </location>
</feature>